<keyword evidence="11 13" id="KW-0238">DNA-binding</keyword>
<dbReference type="InterPro" id="IPR014721">
    <property type="entry name" value="Ribsml_uS5_D2-typ_fold_subgr"/>
</dbReference>
<comment type="catalytic activity">
    <reaction evidence="1 13">
        <text>ATP-dependent breakage, passage and rejoining of double-stranded DNA.</text>
        <dbReference type="EC" id="5.6.2.2"/>
    </reaction>
</comment>
<dbReference type="InterPro" id="IPR013760">
    <property type="entry name" value="Topo_IIA-like_dom_sf"/>
</dbReference>
<dbReference type="InterPro" id="IPR006171">
    <property type="entry name" value="TOPRIM_dom"/>
</dbReference>
<evidence type="ECO:0000259" key="16">
    <source>
        <dbReference type="PROSITE" id="PS52040"/>
    </source>
</evidence>
<dbReference type="GO" id="GO:0005524">
    <property type="term" value="F:ATP binding"/>
    <property type="evidence" value="ECO:0007669"/>
    <property type="project" value="UniProtKB-KW"/>
</dbReference>
<dbReference type="GO" id="GO:0046872">
    <property type="term" value="F:metal ion binding"/>
    <property type="evidence" value="ECO:0007669"/>
    <property type="project" value="UniProtKB-KW"/>
</dbReference>
<evidence type="ECO:0000256" key="2">
    <source>
        <dbReference type="ARBA" id="ARBA00001913"/>
    </source>
</evidence>
<evidence type="ECO:0000256" key="5">
    <source>
        <dbReference type="ARBA" id="ARBA00012895"/>
    </source>
</evidence>
<proteinExistence type="inferred from homology"/>
<gene>
    <name evidence="17" type="ORF">AB1Y20_008315</name>
</gene>
<dbReference type="PROSITE" id="PS50880">
    <property type="entry name" value="TOPRIM"/>
    <property type="match status" value="1"/>
</dbReference>
<evidence type="ECO:0000313" key="18">
    <source>
        <dbReference type="Proteomes" id="UP001515480"/>
    </source>
</evidence>
<comment type="similarity">
    <text evidence="4">Belongs to the type II topoisomerase family.</text>
</comment>
<dbReference type="InterPro" id="IPR013759">
    <property type="entry name" value="Topo_IIA_B_C"/>
</dbReference>
<dbReference type="Gene3D" id="3.30.230.10">
    <property type="match status" value="1"/>
</dbReference>
<dbReference type="Gene3D" id="3.30.1360.40">
    <property type="match status" value="1"/>
</dbReference>
<comment type="caution">
    <text evidence="17">The sequence shown here is derived from an EMBL/GenBank/DDBJ whole genome shotgun (WGS) entry which is preliminary data.</text>
</comment>
<evidence type="ECO:0000256" key="14">
    <source>
        <dbReference type="SAM" id="MobiDB-lite"/>
    </source>
</evidence>
<organism evidence="17 18">
    <name type="scientific">Prymnesium parvum</name>
    <name type="common">Toxic golden alga</name>
    <dbReference type="NCBI Taxonomy" id="97485"/>
    <lineage>
        <taxon>Eukaryota</taxon>
        <taxon>Haptista</taxon>
        <taxon>Haptophyta</taxon>
        <taxon>Prymnesiophyceae</taxon>
        <taxon>Prymnesiales</taxon>
        <taxon>Prymnesiaceae</taxon>
        <taxon>Prymnesium</taxon>
    </lineage>
</organism>
<dbReference type="PROSITE" id="PS00177">
    <property type="entry name" value="TOPOISOMERASE_II"/>
    <property type="match status" value="1"/>
</dbReference>
<evidence type="ECO:0000256" key="1">
    <source>
        <dbReference type="ARBA" id="ARBA00000185"/>
    </source>
</evidence>
<dbReference type="SMART" id="SM00433">
    <property type="entry name" value="TOP2c"/>
    <property type="match status" value="1"/>
</dbReference>
<dbReference type="InterPro" id="IPR003594">
    <property type="entry name" value="HATPase_dom"/>
</dbReference>
<evidence type="ECO:0000256" key="12">
    <source>
        <dbReference type="ARBA" id="ARBA00023235"/>
    </source>
</evidence>
<dbReference type="InterPro" id="IPR031660">
    <property type="entry name" value="TOPRIM_C"/>
</dbReference>
<dbReference type="InterPro" id="IPR020568">
    <property type="entry name" value="Ribosomal_Su5_D2-typ_SF"/>
</dbReference>
<dbReference type="SUPFAM" id="SSF54211">
    <property type="entry name" value="Ribosomal protein S5 domain 2-like"/>
    <property type="match status" value="2"/>
</dbReference>
<evidence type="ECO:0000256" key="4">
    <source>
        <dbReference type="ARBA" id="ARBA00011080"/>
    </source>
</evidence>
<keyword evidence="8" id="KW-0067">ATP-binding</keyword>
<accession>A0AB34IV42</accession>
<dbReference type="EC" id="5.6.2.2" evidence="5"/>
<comment type="cofactor">
    <cofactor evidence="2">
        <name>Ca(2+)</name>
        <dbReference type="ChEBI" id="CHEBI:29108"/>
    </cofactor>
</comment>
<keyword evidence="12 13" id="KW-0413">Isomerase</keyword>
<dbReference type="Gene3D" id="3.30.565.10">
    <property type="entry name" value="Histidine kinase-like ATPase, C-terminal domain"/>
    <property type="match status" value="1"/>
</dbReference>
<feature type="region of interest" description="Disordered" evidence="14">
    <location>
        <begin position="997"/>
        <end position="1033"/>
    </location>
</feature>
<dbReference type="SUPFAM" id="SSF56719">
    <property type="entry name" value="Type II DNA topoisomerase"/>
    <property type="match status" value="1"/>
</dbReference>
<evidence type="ECO:0000256" key="11">
    <source>
        <dbReference type="ARBA" id="ARBA00023125"/>
    </source>
</evidence>
<dbReference type="InterPro" id="IPR050634">
    <property type="entry name" value="DNA_Topoisomerase_II"/>
</dbReference>
<evidence type="ECO:0000256" key="6">
    <source>
        <dbReference type="ARBA" id="ARBA00022723"/>
    </source>
</evidence>
<keyword evidence="6" id="KW-0479">Metal-binding</keyword>
<feature type="active site" description="O-(5'-phospho-DNA)-tyrosine intermediate" evidence="13">
    <location>
        <position position="903"/>
    </location>
</feature>
<dbReference type="InterPro" id="IPR013757">
    <property type="entry name" value="Topo_IIA_A_a_sf"/>
</dbReference>
<sequence>MLSRGWWRRGAVRLPPLRPPVRRLGAATDAAPPPAELHPEKLYEHLTPVEHVLRRPAMYVGSVSSQTELAWALDAATARMAWRPLTYSPALFKVFDEILVNALDNKQRDPHGMTAIDISVDERSGRVSVSNTGRGIPVERRESGEAAGEGAWLPELLFGELFTGSNLDDSVKRTFGGRHGFGAKLTNIFSLEFEVETADRASGLHFVQRWRDNMSSRDEAVVTPIEKLTATMKAAVPADALNKKGGLLDFTRITFLPDFERLGCPFQEDIMALWRRRAVEAAFLASPATVRFNGKVIEVSNLRQLMQMYSGSTEQDTVVARLGRRWEVGVTVSPHDDFRHVSFVNGVATPRGGTHVEHVMTNLLAKARVDVPPPAPSPPLSPLPTPLMQVMPLLAKALKTSESSLSKTLVRRPALPLGRGDARRRVYILTRGACARRRMMVFINCLVDNPEFDAQAKEALTTPVRMMGGECVISSSLAQAVVKLPSFLNLVQTDKQGKDSTKLKSEVSKGASRANLGVTKLEDAEWAGTQRADRCTLILTEGDSAKALAVAGLEVVGREYYGVMPLRGKFINVRQCSPSKLQQNEELINLMKALGLRPGVNYTAQDGALVPPPHGKRLRYGRVMLMTDQDHDGSHIKGLLINLVHHFWPELLANNYLQEFVTPLLKAKHAQMKESEMAFFSLREYAAWRDALSPAEASSWRTKYYKGLGTSTPQEARAYFKDIQKHLVQFVQESEKAGELIDMAFSKTRVYDRREWMRIAAASSAVNEATAEAEVAHVLEKGMPERRRSFENFVERELVYFSIESTRRSLPCAIDGLKPSQRKVLYSCFLKKLFYNSPEIKVAQLASYCSEQTQYHHGEASLHSTIISMAQGFPGSNNVPLLEAVGQFGTRFTGGADAASPRYLYTKLSSVTPKLFPPEDAPVLEHATEDGELVEPHFFVPIIPVLLLNGSHGIGTGWSTDVLSYNPFDVIDNVEAHINGRPMKPMRPWYNGFTGEIAPKRPRATARKPSSEAGDLVDTTNSDTQSDGARDSVANWTTSGRAHWEDGCLHITELPVKKWTTAYKEWLIRHISASDSAWESFTEAHSERHVSFRLKPHEEKRNDLQNATEAQLLSSLKLRGTLSTVNMHAFGKDGELIHFTCPLQIIERHATTRLATYQARKRHQLRVLDDNLRLFESRKRFIGLILSKELPLGQPKRALVEELEKLGFAPGTTAGPYDHLINMPIHTLTEDHILDLEEKITKQRAAIVELEGTSEASIWQRELDDLRVSLSNLRQMDEAAG</sequence>
<reference evidence="17 18" key="1">
    <citation type="journal article" date="2024" name="Science">
        <title>Giant polyketide synthase enzymes in the biosynthesis of giant marine polyether toxins.</title>
        <authorList>
            <person name="Fallon T.R."/>
            <person name="Shende V.V."/>
            <person name="Wierzbicki I.H."/>
            <person name="Pendleton A.L."/>
            <person name="Watervoot N.F."/>
            <person name="Auber R.P."/>
            <person name="Gonzalez D.J."/>
            <person name="Wisecaver J.H."/>
            <person name="Moore B.S."/>
        </authorList>
    </citation>
    <scope>NUCLEOTIDE SEQUENCE [LARGE SCALE GENOMIC DNA]</scope>
    <source>
        <strain evidence="17 18">12B1</strain>
    </source>
</reference>
<feature type="compositionally biased region" description="Polar residues" evidence="14">
    <location>
        <begin position="1018"/>
        <end position="1027"/>
    </location>
</feature>
<dbReference type="GO" id="GO:0000819">
    <property type="term" value="P:sister chromatid segregation"/>
    <property type="evidence" value="ECO:0007669"/>
    <property type="project" value="TreeGrafter"/>
</dbReference>
<evidence type="ECO:0000256" key="7">
    <source>
        <dbReference type="ARBA" id="ARBA00022741"/>
    </source>
</evidence>
<dbReference type="Pfam" id="PF01751">
    <property type="entry name" value="Toprim"/>
    <property type="match status" value="1"/>
</dbReference>
<dbReference type="EMBL" id="JBGBPQ010000018">
    <property type="protein sequence ID" value="KAL1507479.1"/>
    <property type="molecule type" value="Genomic_DNA"/>
</dbReference>
<dbReference type="FunFam" id="3.40.50.670:FF:000001">
    <property type="entry name" value="DNA topoisomerase 2"/>
    <property type="match status" value="1"/>
</dbReference>
<keyword evidence="7" id="KW-0547">Nucleotide-binding</keyword>
<dbReference type="InterPro" id="IPR001241">
    <property type="entry name" value="Topo_IIA"/>
</dbReference>
<evidence type="ECO:0000256" key="9">
    <source>
        <dbReference type="ARBA" id="ARBA00022842"/>
    </source>
</evidence>
<keyword evidence="18" id="KW-1185">Reference proteome</keyword>
<dbReference type="FunFam" id="3.90.199.10:FF:000002">
    <property type="entry name" value="DNA topoisomerase 2"/>
    <property type="match status" value="1"/>
</dbReference>
<keyword evidence="9" id="KW-0460">Magnesium</keyword>
<dbReference type="PRINTS" id="PR01158">
    <property type="entry name" value="TOPISMRASEII"/>
</dbReference>
<dbReference type="Pfam" id="PF00521">
    <property type="entry name" value="DNA_topoisoIV"/>
    <property type="match status" value="1"/>
</dbReference>
<comment type="cofactor">
    <cofactor evidence="3">
        <name>Mg(2+)</name>
        <dbReference type="ChEBI" id="CHEBI:18420"/>
    </cofactor>
</comment>
<dbReference type="InterPro" id="IPR001154">
    <property type="entry name" value="TopoII_euk"/>
</dbReference>
<protein>
    <recommendedName>
        <fullName evidence="5">DNA topoisomerase (ATP-hydrolyzing)</fullName>
        <ecNumber evidence="5">5.6.2.2</ecNumber>
    </recommendedName>
</protein>
<dbReference type="Gene3D" id="1.10.268.10">
    <property type="entry name" value="Topoisomerase, domain 3"/>
    <property type="match status" value="1"/>
</dbReference>
<dbReference type="PROSITE" id="PS52040">
    <property type="entry name" value="TOPO_IIA"/>
    <property type="match status" value="1"/>
</dbReference>
<evidence type="ECO:0000259" key="15">
    <source>
        <dbReference type="PROSITE" id="PS50880"/>
    </source>
</evidence>
<dbReference type="Proteomes" id="UP001515480">
    <property type="component" value="Unassembled WGS sequence"/>
</dbReference>
<evidence type="ECO:0000256" key="13">
    <source>
        <dbReference type="PROSITE-ProRule" id="PRU01384"/>
    </source>
</evidence>
<evidence type="ECO:0000313" key="17">
    <source>
        <dbReference type="EMBL" id="KAL1507479.1"/>
    </source>
</evidence>
<dbReference type="GO" id="GO:0003918">
    <property type="term" value="F:DNA topoisomerase type II (double strand cut, ATP-hydrolyzing) activity"/>
    <property type="evidence" value="ECO:0007669"/>
    <property type="project" value="UniProtKB-EC"/>
</dbReference>
<dbReference type="Gene3D" id="3.30.1490.30">
    <property type="match status" value="1"/>
</dbReference>
<dbReference type="PANTHER" id="PTHR10169:SF38">
    <property type="entry name" value="DNA TOPOISOMERASE 2"/>
    <property type="match status" value="1"/>
</dbReference>
<dbReference type="SMART" id="SM00434">
    <property type="entry name" value="TOP4c"/>
    <property type="match status" value="1"/>
</dbReference>
<dbReference type="InterPro" id="IPR002205">
    <property type="entry name" value="Topo_IIA_dom_A"/>
</dbReference>
<dbReference type="GO" id="GO:0006265">
    <property type="term" value="P:DNA topological change"/>
    <property type="evidence" value="ECO:0007669"/>
    <property type="project" value="UniProtKB-UniRule"/>
</dbReference>
<dbReference type="InterPro" id="IPR013758">
    <property type="entry name" value="Topo_IIA_A/C_ab"/>
</dbReference>
<dbReference type="Pfam" id="PF02518">
    <property type="entry name" value="HATPase_c"/>
    <property type="match status" value="1"/>
</dbReference>
<dbReference type="PANTHER" id="PTHR10169">
    <property type="entry name" value="DNA TOPOISOMERASE/GYRASE"/>
    <property type="match status" value="1"/>
</dbReference>
<feature type="domain" description="Toprim" evidence="15">
    <location>
        <begin position="535"/>
        <end position="659"/>
    </location>
</feature>
<dbReference type="Pfam" id="PF16898">
    <property type="entry name" value="TOPRIM_C"/>
    <property type="match status" value="1"/>
</dbReference>
<feature type="domain" description="Topo IIA-type catalytic" evidence="16">
    <location>
        <begin position="810"/>
        <end position="1263"/>
    </location>
</feature>
<evidence type="ECO:0000256" key="10">
    <source>
        <dbReference type="ARBA" id="ARBA00023029"/>
    </source>
</evidence>
<dbReference type="GO" id="GO:0003677">
    <property type="term" value="F:DNA binding"/>
    <property type="evidence" value="ECO:0007669"/>
    <property type="project" value="UniProtKB-UniRule"/>
</dbReference>
<dbReference type="GO" id="GO:0000712">
    <property type="term" value="P:resolution of meiotic recombination intermediates"/>
    <property type="evidence" value="ECO:0007669"/>
    <property type="project" value="TreeGrafter"/>
</dbReference>
<dbReference type="InterPro" id="IPR018522">
    <property type="entry name" value="TopoIIA_CS"/>
</dbReference>
<dbReference type="Gene3D" id="3.40.50.670">
    <property type="match status" value="1"/>
</dbReference>
<dbReference type="GO" id="GO:0005634">
    <property type="term" value="C:nucleus"/>
    <property type="evidence" value="ECO:0007669"/>
    <property type="project" value="TreeGrafter"/>
</dbReference>
<evidence type="ECO:0000256" key="8">
    <source>
        <dbReference type="ARBA" id="ARBA00022840"/>
    </source>
</evidence>
<dbReference type="SUPFAM" id="SSF55874">
    <property type="entry name" value="ATPase domain of HSP90 chaperone/DNA topoisomerase II/histidine kinase"/>
    <property type="match status" value="1"/>
</dbReference>
<evidence type="ECO:0000256" key="3">
    <source>
        <dbReference type="ARBA" id="ARBA00001946"/>
    </source>
</evidence>
<dbReference type="Gene3D" id="3.90.199.10">
    <property type="entry name" value="Topoisomerase II, domain 5"/>
    <property type="match status" value="1"/>
</dbReference>
<dbReference type="InterPro" id="IPR036890">
    <property type="entry name" value="HATPase_C_sf"/>
</dbReference>
<name>A0AB34IV42_PRYPA</name>
<dbReference type="PRINTS" id="PR00418">
    <property type="entry name" value="TPI2FAMILY"/>
</dbReference>
<keyword evidence="10 13" id="KW-0799">Topoisomerase</keyword>